<protein>
    <recommendedName>
        <fullName evidence="7">NACHT domain-containing protein</fullName>
    </recommendedName>
</protein>
<comment type="caution">
    <text evidence="5">The sequence shown here is derived from an EMBL/GenBank/DDBJ whole genome shotgun (WGS) entry which is preliminary data.</text>
</comment>
<keyword evidence="2" id="KW-0040">ANK repeat</keyword>
<dbReference type="InterPro" id="IPR054471">
    <property type="entry name" value="GPIID_WHD"/>
</dbReference>
<feature type="domain" description="Nephrocystin 3-like N-terminal" evidence="4">
    <location>
        <begin position="174"/>
        <end position="332"/>
    </location>
</feature>
<evidence type="ECO:0008006" key="7">
    <source>
        <dbReference type="Google" id="ProtNLM"/>
    </source>
</evidence>
<accession>A0AAD7G1N4</accession>
<evidence type="ECO:0000313" key="6">
    <source>
        <dbReference type="Proteomes" id="UP001221757"/>
    </source>
</evidence>
<proteinExistence type="predicted"/>
<dbReference type="PANTHER" id="PTHR10039">
    <property type="entry name" value="AMELOGENIN"/>
    <property type="match status" value="1"/>
</dbReference>
<gene>
    <name evidence="5" type="ORF">B0H17DRAFT_1337673</name>
</gene>
<evidence type="ECO:0000259" key="3">
    <source>
        <dbReference type="Pfam" id="PF22939"/>
    </source>
</evidence>
<dbReference type="EMBL" id="JARKIE010000278">
    <property type="protein sequence ID" value="KAJ7658525.1"/>
    <property type="molecule type" value="Genomic_DNA"/>
</dbReference>
<feature type="repeat" description="ANK" evidence="2">
    <location>
        <begin position="836"/>
        <end position="868"/>
    </location>
</feature>
<feature type="repeat" description="ANK" evidence="2">
    <location>
        <begin position="737"/>
        <end position="769"/>
    </location>
</feature>
<feature type="repeat" description="ANK" evidence="2">
    <location>
        <begin position="869"/>
        <end position="901"/>
    </location>
</feature>
<dbReference type="Pfam" id="PF00023">
    <property type="entry name" value="Ank"/>
    <property type="match status" value="1"/>
</dbReference>
<evidence type="ECO:0000256" key="1">
    <source>
        <dbReference type="ARBA" id="ARBA00022737"/>
    </source>
</evidence>
<evidence type="ECO:0000313" key="5">
    <source>
        <dbReference type="EMBL" id="KAJ7658525.1"/>
    </source>
</evidence>
<dbReference type="Gene3D" id="3.40.50.300">
    <property type="entry name" value="P-loop containing nucleotide triphosphate hydrolases"/>
    <property type="match status" value="1"/>
</dbReference>
<dbReference type="PANTHER" id="PTHR10039:SF15">
    <property type="entry name" value="NACHT DOMAIN-CONTAINING PROTEIN"/>
    <property type="match status" value="1"/>
</dbReference>
<dbReference type="InterPro" id="IPR027417">
    <property type="entry name" value="P-loop_NTPase"/>
</dbReference>
<dbReference type="Gene3D" id="1.25.40.20">
    <property type="entry name" value="Ankyrin repeat-containing domain"/>
    <property type="match status" value="2"/>
</dbReference>
<dbReference type="InterPro" id="IPR002110">
    <property type="entry name" value="Ankyrin_rpt"/>
</dbReference>
<reference evidence="5" key="1">
    <citation type="submission" date="2023-03" db="EMBL/GenBank/DDBJ databases">
        <title>Massive genome expansion in bonnet fungi (Mycena s.s.) driven by repeated elements and novel gene families across ecological guilds.</title>
        <authorList>
            <consortium name="Lawrence Berkeley National Laboratory"/>
            <person name="Harder C.B."/>
            <person name="Miyauchi S."/>
            <person name="Viragh M."/>
            <person name="Kuo A."/>
            <person name="Thoen E."/>
            <person name="Andreopoulos B."/>
            <person name="Lu D."/>
            <person name="Skrede I."/>
            <person name="Drula E."/>
            <person name="Henrissat B."/>
            <person name="Morin E."/>
            <person name="Kohler A."/>
            <person name="Barry K."/>
            <person name="LaButti K."/>
            <person name="Morin E."/>
            <person name="Salamov A."/>
            <person name="Lipzen A."/>
            <person name="Mereny Z."/>
            <person name="Hegedus B."/>
            <person name="Baldrian P."/>
            <person name="Stursova M."/>
            <person name="Weitz H."/>
            <person name="Taylor A."/>
            <person name="Grigoriev I.V."/>
            <person name="Nagy L.G."/>
            <person name="Martin F."/>
            <person name="Kauserud H."/>
        </authorList>
    </citation>
    <scope>NUCLEOTIDE SEQUENCE</scope>
    <source>
        <strain evidence="5">CBHHK067</strain>
    </source>
</reference>
<sequence length="1014" mass="112448">MAETLGTLATILQLVDTALKAREYIQDFRHAPQEQQKLLSEMDDLRLLLTELQTRISTASSSDTLQKMERPLAAFKGAMEQFTEKLRPAEKPLSKVAKQLKWTLWTKTEAKEYLEKFEQFKSLLNSWLVLSVWDVGRRHRRDQDTAQRMQVIAWLSPINFFLRHADIAAARQLGTGGWLLENPRFKKWVSDSGGRLWCSGIPGAGKTVLASMVVDHLSTQSGNANVGIACIYLNHKESDAQTPSNLLAGLWRQLVLGKSITAGQALYQRHAEKGTKPSLDEVREVLCFTISDWSKVYIIVDAVDEYGEDQRRILLEFLAALGPTVNLMITSRPHIALDASLPNVETVEISADAEDIQKYVDTHINLSSRLSRHVRTRPELREEIQSKIASSVDGMHVLDGFIWRCPADDLIRRFLMAKLHIESLSTKSTIKAVREALENLPKDLKTTYDDTMKRIEAQNTDDREIAHSVLTWVANAKRVLTVAELRDALAIEPGDEALDRDNLLDIEIILAVCAGLVIVDANISVVRIVHYTAQHYFDSIQADRFPNAHTDITSRCLTYLSFKTFHALGIWLRDPRDADELFDQHTLLNYILQYCLVHAVGPPELHLRNEIIAFLGWAYIWNQIYSPKEAPWNYPAWPLDASPLWVSAASNLMEITRHLLTEGSPSTKDVSEALFGAAFYGHLEIVQLLIQKGADIKSLDDEYNSILQAASASYNDNPSVVRLLIDSGVDVNVQGGRYGNALQAASATGNDNIVELLIQNGAQVNAQGGHYGNALHAASTYGFYNIADLLIKNGADPNSMGGEYGNALHAASVWGHHKIIQLFIANGVDLNAPGGKYGSALHAASYWNRKNIVHLLIDNGADVNAQSGKHGTPVQAALIGGHDDIVKLLVENGAHAEVHGRKHKSPRRLLHVSNMIRLHLENGEDSEGEEYSFSNMSNSIRMHLENEEDSEGQEYSALPIAISRGQRSVVLGSGANVRALGDGGEVSGAAAASRRKGREGYFVRAMHTLKDNSK</sequence>
<dbReference type="SUPFAM" id="SSF52540">
    <property type="entry name" value="P-loop containing nucleoside triphosphate hydrolases"/>
    <property type="match status" value="1"/>
</dbReference>
<keyword evidence="6" id="KW-1185">Reference proteome</keyword>
<dbReference type="Pfam" id="PF12796">
    <property type="entry name" value="Ank_2"/>
    <property type="match status" value="2"/>
</dbReference>
<dbReference type="InterPro" id="IPR036770">
    <property type="entry name" value="Ankyrin_rpt-contain_sf"/>
</dbReference>
<feature type="domain" description="GPI inositol-deacylase winged helix" evidence="3">
    <location>
        <begin position="458"/>
        <end position="537"/>
    </location>
</feature>
<keyword evidence="1" id="KW-0677">Repeat</keyword>
<dbReference type="Pfam" id="PF24883">
    <property type="entry name" value="NPHP3_N"/>
    <property type="match status" value="1"/>
</dbReference>
<name>A0AAD7G1N4_MYCRO</name>
<feature type="repeat" description="ANK" evidence="2">
    <location>
        <begin position="669"/>
        <end position="701"/>
    </location>
</feature>
<dbReference type="Pfam" id="PF22939">
    <property type="entry name" value="WHD_GPIID"/>
    <property type="match status" value="1"/>
</dbReference>
<evidence type="ECO:0000259" key="4">
    <source>
        <dbReference type="Pfam" id="PF24883"/>
    </source>
</evidence>
<evidence type="ECO:0000256" key="2">
    <source>
        <dbReference type="PROSITE-ProRule" id="PRU00023"/>
    </source>
</evidence>
<dbReference type="PROSITE" id="PS50088">
    <property type="entry name" value="ANK_REPEAT"/>
    <property type="match status" value="6"/>
</dbReference>
<dbReference type="AlphaFoldDB" id="A0AAD7G1N4"/>
<feature type="repeat" description="ANK" evidence="2">
    <location>
        <begin position="770"/>
        <end position="802"/>
    </location>
</feature>
<organism evidence="5 6">
    <name type="scientific">Mycena rosella</name>
    <name type="common">Pink bonnet</name>
    <name type="synonym">Agaricus rosellus</name>
    <dbReference type="NCBI Taxonomy" id="1033263"/>
    <lineage>
        <taxon>Eukaryota</taxon>
        <taxon>Fungi</taxon>
        <taxon>Dikarya</taxon>
        <taxon>Basidiomycota</taxon>
        <taxon>Agaricomycotina</taxon>
        <taxon>Agaricomycetes</taxon>
        <taxon>Agaricomycetidae</taxon>
        <taxon>Agaricales</taxon>
        <taxon>Marasmiineae</taxon>
        <taxon>Mycenaceae</taxon>
        <taxon>Mycena</taxon>
    </lineage>
</organism>
<feature type="repeat" description="ANK" evidence="2">
    <location>
        <begin position="803"/>
        <end position="835"/>
    </location>
</feature>
<dbReference type="SMART" id="SM00248">
    <property type="entry name" value="ANK"/>
    <property type="match status" value="8"/>
</dbReference>
<dbReference type="Proteomes" id="UP001221757">
    <property type="component" value="Unassembled WGS sequence"/>
</dbReference>
<dbReference type="PROSITE" id="PS50297">
    <property type="entry name" value="ANK_REP_REGION"/>
    <property type="match status" value="4"/>
</dbReference>
<dbReference type="InterPro" id="IPR056884">
    <property type="entry name" value="NPHP3-like_N"/>
</dbReference>
<dbReference type="SUPFAM" id="SSF48403">
    <property type="entry name" value="Ankyrin repeat"/>
    <property type="match status" value="1"/>
</dbReference>